<organism evidence="3 4">
    <name type="scientific">Ophiocordyceps sinensis</name>
    <dbReference type="NCBI Taxonomy" id="72228"/>
    <lineage>
        <taxon>Eukaryota</taxon>
        <taxon>Fungi</taxon>
        <taxon>Dikarya</taxon>
        <taxon>Ascomycota</taxon>
        <taxon>Pezizomycotina</taxon>
        <taxon>Sordariomycetes</taxon>
        <taxon>Hypocreomycetidae</taxon>
        <taxon>Hypocreales</taxon>
        <taxon>Ophiocordycipitaceae</taxon>
        <taxon>Ophiocordyceps</taxon>
    </lineage>
</organism>
<dbReference type="Pfam" id="PF11915">
    <property type="entry name" value="DUF3433"/>
    <property type="match status" value="2"/>
</dbReference>
<feature type="compositionally biased region" description="Basic and acidic residues" evidence="1">
    <location>
        <begin position="1"/>
        <end position="19"/>
    </location>
</feature>
<evidence type="ECO:0000313" key="4">
    <source>
        <dbReference type="Proteomes" id="UP000557566"/>
    </source>
</evidence>
<dbReference type="EMBL" id="JAAVMX010000002">
    <property type="protein sequence ID" value="KAF4511744.1"/>
    <property type="molecule type" value="Genomic_DNA"/>
</dbReference>
<comment type="caution">
    <text evidence="3">The sequence shown here is derived from an EMBL/GenBank/DDBJ whole genome shotgun (WGS) entry which is preliminary data.</text>
</comment>
<feature type="region of interest" description="Disordered" evidence="1">
    <location>
        <begin position="1"/>
        <end position="39"/>
    </location>
</feature>
<keyword evidence="4" id="KW-1185">Reference proteome</keyword>
<feature type="transmembrane region" description="Helical" evidence="2">
    <location>
        <begin position="1145"/>
        <end position="1169"/>
    </location>
</feature>
<evidence type="ECO:0000256" key="2">
    <source>
        <dbReference type="SAM" id="Phobius"/>
    </source>
</evidence>
<dbReference type="OrthoDB" id="3248909at2759"/>
<dbReference type="AlphaFoldDB" id="A0A8H4V8G0"/>
<feature type="transmembrane region" description="Helical" evidence="2">
    <location>
        <begin position="652"/>
        <end position="670"/>
    </location>
</feature>
<keyword evidence="2" id="KW-1133">Transmembrane helix</keyword>
<keyword evidence="2" id="KW-0472">Membrane</keyword>
<reference evidence="3 4" key="1">
    <citation type="journal article" date="2020" name="Genome Biol. Evol.">
        <title>A new high-quality draft genome assembly of the Chinese cordyceps Ophiocordyceps sinensis.</title>
        <authorList>
            <person name="Shu R."/>
            <person name="Zhang J."/>
            <person name="Meng Q."/>
            <person name="Zhang H."/>
            <person name="Zhou G."/>
            <person name="Li M."/>
            <person name="Wu P."/>
            <person name="Zhao Y."/>
            <person name="Chen C."/>
            <person name="Qin Q."/>
        </authorList>
    </citation>
    <scope>NUCLEOTIDE SEQUENCE [LARGE SCALE GENOMIC DNA]</scope>
    <source>
        <strain evidence="3 4">IOZ07</strain>
    </source>
</reference>
<evidence type="ECO:0000256" key="1">
    <source>
        <dbReference type="SAM" id="MobiDB-lite"/>
    </source>
</evidence>
<keyword evidence="2" id="KW-0812">Transmembrane</keyword>
<feature type="transmembrane region" description="Helical" evidence="2">
    <location>
        <begin position="779"/>
        <end position="802"/>
    </location>
</feature>
<gene>
    <name evidence="3" type="ORF">G6O67_000957</name>
</gene>
<protein>
    <submittedName>
        <fullName evidence="3">Uncharacterized protein</fullName>
    </submittedName>
</protein>
<dbReference type="PANTHER" id="PTHR37544">
    <property type="entry name" value="SPRAY-RELATED"/>
    <property type="match status" value="1"/>
</dbReference>
<dbReference type="PANTHER" id="PTHR37544:SF3">
    <property type="entry name" value="SPRAY"/>
    <property type="match status" value="1"/>
</dbReference>
<sequence>MDALEEHEAHPEAMERKAVAEGGGQLGKSDDTEHRGWKPRSMQAPVLGSLAGLSLLLALVIEVLAQRSRALGGLALAPSARQIPEYAVAAFRYVPNIVAAVYGLLWSWVDVDIRRMQPWLELSRESGASGRDSLFLDYSSHFLAFVPWTSATRRHWPVFTSSIIMILVLWILTPLQGTLFTSGIVPRNETINIGQRSRLLPLTADPLAAEGQMRNLDVQILHTSFGVAWLGQALPPFTTPEYALLPFYVQQDPAPDTSRAKRTATMTKLWTELDCSQVKAVRERGSNSYFLPISDSCQVTGNLSMPGSPGPPNHMFGLIPFDGLAEVQGIRSTPGCFRAPGSPGILIAMWAKSDPGDNSTDSRNMTALACRPRYYKQDVRATIQASSAKPDPDSLRPWSDRQLLDGADFNMTAFEYLVSSGQQDSYAMRDMTSTTHRPRISAVHNYKLSRWNIDTSYRFESMASMALSGQYLPFEAYQDPDALAAAFSRAYKLLFALGINRILINDTASPDRSDMAQSTYALHGILASRLFSAIVEGLFVLIALLSICLSCFCSRAPSHLLSNPNSISRLIDVFRNSPGMLDAFGNVDAVDDEKLALVFGDEIFRMPFAGTDEPQIERVLAGDDYEVGAQNRPEEQIRHFNPVRPLALTREFGMLFIAALATTVVILSWLKSRELRQNGRFPEWTLGQRAELAGLRVYQGLARPVTQREVRLLIEKYIPTVFATLLKPIWALINRLLCTIQPFRELLSGNGLPARSIGATYSAVPPALALWRAVKAHHFLLALVCLTALTGDLFGIGMAALFSERETTAKYPHSFVPVRAARIANQTRDWFSFPLGNDYEFLYAEANFSRETPLQPWVSPGYFFLPHRIVGDRPKDAYALQTRGFGADLNCRPVPSLSLPLVPDKKAPWTPVDANCSNFLPDPIAMAGAIIREYWYGAKNMLSGPLGFDSQHLLEEKHRKNHSAEIECQNKFALIWGRVSDQRDNDTTFDLSLAICRPIFETALFDVTVDSLGNILSYQNASAIESSMDFANSHAIIEHVQFLSVLRYWRYMGFYNTTEAKTWMSYLQLVLTRSDKFLDPRKPLPDAAERIPIVRDVFRRVFAITLDLLQETLFENATSAESTPVAGTRLAKETRIFVDAFAFKLSLTVLAFDIMVAILVYALGAVFVLPRLPTSIGSILAYVAPSSIVTKPIEHGTTLSFGQYTGADGSAHIGVEVDYLVVPIDSASLKAKKGV</sequence>
<feature type="transmembrane region" description="Helical" evidence="2">
    <location>
        <begin position="86"/>
        <end position="109"/>
    </location>
</feature>
<feature type="transmembrane region" description="Helical" evidence="2">
    <location>
        <begin position="155"/>
        <end position="172"/>
    </location>
</feature>
<dbReference type="InterPro" id="IPR021840">
    <property type="entry name" value="DUF3433"/>
</dbReference>
<name>A0A8H4V8G0_9HYPO</name>
<dbReference type="Proteomes" id="UP000557566">
    <property type="component" value="Unassembled WGS sequence"/>
</dbReference>
<evidence type="ECO:0000313" key="3">
    <source>
        <dbReference type="EMBL" id="KAF4511744.1"/>
    </source>
</evidence>
<accession>A0A8H4V8G0</accession>
<feature type="transmembrane region" description="Helical" evidence="2">
    <location>
        <begin position="46"/>
        <end position="65"/>
    </location>
</feature>
<proteinExistence type="predicted"/>